<proteinExistence type="predicted"/>
<dbReference type="GO" id="GO:0003700">
    <property type="term" value="F:DNA-binding transcription factor activity"/>
    <property type="evidence" value="ECO:0007669"/>
    <property type="project" value="InterPro"/>
</dbReference>
<dbReference type="GO" id="GO:0003677">
    <property type="term" value="F:DNA binding"/>
    <property type="evidence" value="ECO:0007669"/>
    <property type="project" value="UniProtKB-KW"/>
</dbReference>
<dbReference type="InterPro" id="IPR015358">
    <property type="entry name" value="Tscrpt_reg_MerR_DNA-bd"/>
</dbReference>
<dbReference type="GO" id="GO:0051537">
    <property type="term" value="F:2 iron, 2 sulfur cluster binding"/>
    <property type="evidence" value="ECO:0007669"/>
    <property type="project" value="UniProtKB-KW"/>
</dbReference>
<dbReference type="Pfam" id="PF09278">
    <property type="entry name" value="MerR-DNA-bind"/>
    <property type="match status" value="1"/>
</dbReference>
<organism evidence="9 10">
    <name type="scientific">Planktotalea frisia</name>
    <dbReference type="NCBI Taxonomy" id="696762"/>
    <lineage>
        <taxon>Bacteria</taxon>
        <taxon>Pseudomonadati</taxon>
        <taxon>Pseudomonadota</taxon>
        <taxon>Alphaproteobacteria</taxon>
        <taxon>Rhodobacterales</taxon>
        <taxon>Paracoccaceae</taxon>
        <taxon>Planktotalea</taxon>
    </lineage>
</organism>
<name>A0A1L9NX47_9RHOB</name>
<keyword evidence="10" id="KW-1185">Reference proteome</keyword>
<feature type="domain" description="HTH merR-type" evidence="8">
    <location>
        <begin position="7"/>
        <end position="75"/>
    </location>
</feature>
<keyword evidence="1" id="KW-0001">2Fe-2S</keyword>
<dbReference type="InterPro" id="IPR009061">
    <property type="entry name" value="DNA-bd_dom_put_sf"/>
</dbReference>
<evidence type="ECO:0000259" key="8">
    <source>
        <dbReference type="PROSITE" id="PS50937"/>
    </source>
</evidence>
<reference evidence="9 10" key="1">
    <citation type="submission" date="2016-10" db="EMBL/GenBank/DDBJ databases">
        <title>Genome sequence of Planktotalea frisia SH6-1.</title>
        <authorList>
            <person name="Poehlein A."/>
            <person name="Bakenhus I."/>
            <person name="Voget S."/>
            <person name="Brinkhoff T."/>
            <person name="Simon M."/>
        </authorList>
    </citation>
    <scope>NUCLEOTIDE SEQUENCE [LARGE SCALE GENOMIC DNA]</scope>
    <source>
        <strain evidence="9 10">SH6-1</strain>
    </source>
</reference>
<gene>
    <name evidence="9" type="primary">soxR</name>
    <name evidence="9" type="ORF">PFRI_19680</name>
</gene>
<accession>A0A1L9NX47</accession>
<keyword evidence="5" id="KW-0805">Transcription regulation</keyword>
<evidence type="ECO:0000313" key="10">
    <source>
        <dbReference type="Proteomes" id="UP000184514"/>
    </source>
</evidence>
<keyword evidence="6" id="KW-0238">DNA-binding</keyword>
<dbReference type="RefSeq" id="WP_072630530.1">
    <property type="nucleotide sequence ID" value="NZ_JABBAN010000082.1"/>
</dbReference>
<dbReference type="PANTHER" id="PTHR30204:SF0">
    <property type="entry name" value="REDOX-SENSITIVE TRANSCRIPTIONAL ACTIVATOR SOXR"/>
    <property type="match status" value="1"/>
</dbReference>
<dbReference type="NCBIfam" id="TIGR01950">
    <property type="entry name" value="SoxR"/>
    <property type="match status" value="1"/>
</dbReference>
<evidence type="ECO:0000256" key="7">
    <source>
        <dbReference type="ARBA" id="ARBA00023163"/>
    </source>
</evidence>
<dbReference type="OrthoDB" id="9802944at2"/>
<dbReference type="STRING" id="696762.PFRI_19680"/>
<dbReference type="InterPro" id="IPR000551">
    <property type="entry name" value="MerR-type_HTH_dom"/>
</dbReference>
<dbReference type="InterPro" id="IPR010211">
    <property type="entry name" value="Redox-sen_tscrpt-act_SoxR"/>
</dbReference>
<dbReference type="PROSITE" id="PS50937">
    <property type="entry name" value="HTH_MERR_2"/>
    <property type="match status" value="1"/>
</dbReference>
<dbReference type="AlphaFoldDB" id="A0A1L9NX47"/>
<evidence type="ECO:0000256" key="1">
    <source>
        <dbReference type="ARBA" id="ARBA00022714"/>
    </source>
</evidence>
<dbReference type="Gene3D" id="1.10.1660.10">
    <property type="match status" value="1"/>
</dbReference>
<evidence type="ECO:0000313" key="9">
    <source>
        <dbReference type="EMBL" id="OJI93821.1"/>
    </source>
</evidence>
<dbReference type="PROSITE" id="PS00552">
    <property type="entry name" value="HTH_MERR_1"/>
    <property type="match status" value="1"/>
</dbReference>
<dbReference type="Proteomes" id="UP000184514">
    <property type="component" value="Unassembled WGS sequence"/>
</dbReference>
<evidence type="ECO:0000256" key="6">
    <source>
        <dbReference type="ARBA" id="ARBA00023125"/>
    </source>
</evidence>
<evidence type="ECO:0000256" key="3">
    <source>
        <dbReference type="ARBA" id="ARBA00023004"/>
    </source>
</evidence>
<protein>
    <submittedName>
        <fullName evidence="9">Redox-sensitive transcriptional activator SoxR</fullName>
    </submittedName>
</protein>
<dbReference type="SMART" id="SM00422">
    <property type="entry name" value="HTH_MERR"/>
    <property type="match status" value="1"/>
</dbReference>
<keyword evidence="7" id="KW-0804">Transcription</keyword>
<comment type="caution">
    <text evidence="9">The sequence shown here is derived from an EMBL/GenBank/DDBJ whole genome shotgun (WGS) entry which is preliminary data.</text>
</comment>
<dbReference type="CDD" id="cd01110">
    <property type="entry name" value="HTH_SoxR"/>
    <property type="match status" value="1"/>
</dbReference>
<sequence length="150" mass="16641">MRTKHSEITIGQMAERTGLAVSAIRFYETEGLITANRNRGGHRRFARAQVRRVSFILIAQQFGLTLPQIKTVLSELPDNRTPTAKDWERISKGLRVHLDDRIASLTRMRDSLDGCIGCGCLSLDACALYNPEDALSKRGAGPIISMQNSV</sequence>
<dbReference type="PRINTS" id="PR00040">
    <property type="entry name" value="HTHMERR"/>
</dbReference>
<evidence type="ECO:0000256" key="4">
    <source>
        <dbReference type="ARBA" id="ARBA00023014"/>
    </source>
</evidence>
<dbReference type="SUPFAM" id="SSF46955">
    <property type="entry name" value="Putative DNA-binding domain"/>
    <property type="match status" value="1"/>
</dbReference>
<keyword evidence="3" id="KW-0408">Iron</keyword>
<evidence type="ECO:0000256" key="2">
    <source>
        <dbReference type="ARBA" id="ARBA00022723"/>
    </source>
</evidence>
<dbReference type="Pfam" id="PF00376">
    <property type="entry name" value="MerR"/>
    <property type="match status" value="1"/>
</dbReference>
<dbReference type="GO" id="GO:0006979">
    <property type="term" value="P:response to oxidative stress"/>
    <property type="evidence" value="ECO:0007669"/>
    <property type="project" value="InterPro"/>
</dbReference>
<dbReference type="GO" id="GO:0046872">
    <property type="term" value="F:metal ion binding"/>
    <property type="evidence" value="ECO:0007669"/>
    <property type="project" value="UniProtKB-KW"/>
</dbReference>
<dbReference type="PANTHER" id="PTHR30204">
    <property type="entry name" value="REDOX-CYCLING DRUG-SENSING TRANSCRIPTIONAL ACTIVATOR SOXR"/>
    <property type="match status" value="1"/>
</dbReference>
<evidence type="ECO:0000256" key="5">
    <source>
        <dbReference type="ARBA" id="ARBA00023015"/>
    </source>
</evidence>
<dbReference type="InterPro" id="IPR047057">
    <property type="entry name" value="MerR_fam"/>
</dbReference>
<keyword evidence="2" id="KW-0479">Metal-binding</keyword>
<keyword evidence="4" id="KW-0411">Iron-sulfur</keyword>
<dbReference type="EMBL" id="MLCB01000130">
    <property type="protein sequence ID" value="OJI93821.1"/>
    <property type="molecule type" value="Genomic_DNA"/>
</dbReference>